<dbReference type="AlphaFoldDB" id="A0A0E9TZN4"/>
<dbReference type="EMBL" id="GBXM01050192">
    <property type="protein sequence ID" value="JAH58385.1"/>
    <property type="molecule type" value="Transcribed_RNA"/>
</dbReference>
<accession>A0A0E9TZN4</accession>
<reference evidence="1" key="1">
    <citation type="submission" date="2014-11" db="EMBL/GenBank/DDBJ databases">
        <authorList>
            <person name="Amaro Gonzalez C."/>
        </authorList>
    </citation>
    <scope>NUCLEOTIDE SEQUENCE</scope>
</reference>
<proteinExistence type="predicted"/>
<sequence length="59" mass="6941">MVKYPATASHSYANPTTDWGESRYPQFFPKTRWLSFQSLESEEDLFICGFDVIHRHSID</sequence>
<reference evidence="1" key="2">
    <citation type="journal article" date="2015" name="Fish Shellfish Immunol.">
        <title>Early steps in the European eel (Anguilla anguilla)-Vibrio vulnificus interaction in the gills: Role of the RtxA13 toxin.</title>
        <authorList>
            <person name="Callol A."/>
            <person name="Pajuelo D."/>
            <person name="Ebbesson L."/>
            <person name="Teles M."/>
            <person name="MacKenzie S."/>
            <person name="Amaro C."/>
        </authorList>
    </citation>
    <scope>NUCLEOTIDE SEQUENCE</scope>
</reference>
<protein>
    <submittedName>
        <fullName evidence="1">Uncharacterized protein</fullName>
    </submittedName>
</protein>
<evidence type="ECO:0000313" key="1">
    <source>
        <dbReference type="EMBL" id="JAH58385.1"/>
    </source>
</evidence>
<organism evidence="1">
    <name type="scientific">Anguilla anguilla</name>
    <name type="common">European freshwater eel</name>
    <name type="synonym">Muraena anguilla</name>
    <dbReference type="NCBI Taxonomy" id="7936"/>
    <lineage>
        <taxon>Eukaryota</taxon>
        <taxon>Metazoa</taxon>
        <taxon>Chordata</taxon>
        <taxon>Craniata</taxon>
        <taxon>Vertebrata</taxon>
        <taxon>Euteleostomi</taxon>
        <taxon>Actinopterygii</taxon>
        <taxon>Neopterygii</taxon>
        <taxon>Teleostei</taxon>
        <taxon>Anguilliformes</taxon>
        <taxon>Anguillidae</taxon>
        <taxon>Anguilla</taxon>
    </lineage>
</organism>
<name>A0A0E9TZN4_ANGAN</name>